<feature type="compositionally biased region" description="Polar residues" evidence="1">
    <location>
        <begin position="63"/>
        <end position="75"/>
    </location>
</feature>
<feature type="region of interest" description="Disordered" evidence="1">
    <location>
        <begin position="1"/>
        <end position="89"/>
    </location>
</feature>
<dbReference type="Proteomes" id="UP000777438">
    <property type="component" value="Unassembled WGS sequence"/>
</dbReference>
<keyword evidence="3" id="KW-1185">Reference proteome</keyword>
<accession>A0A9P9AG57</accession>
<proteinExistence type="predicted"/>
<dbReference type="AlphaFoldDB" id="A0A9P9AG57"/>
<feature type="compositionally biased region" description="Basic and acidic residues" evidence="1">
    <location>
        <begin position="24"/>
        <end position="40"/>
    </location>
</feature>
<feature type="compositionally biased region" description="Basic and acidic residues" evidence="1">
    <location>
        <begin position="49"/>
        <end position="62"/>
    </location>
</feature>
<dbReference type="EMBL" id="JAGPYM010000124">
    <property type="protein sequence ID" value="KAH6866249.1"/>
    <property type="molecule type" value="Genomic_DNA"/>
</dbReference>
<evidence type="ECO:0000256" key="1">
    <source>
        <dbReference type="SAM" id="MobiDB-lite"/>
    </source>
</evidence>
<gene>
    <name evidence="2" type="ORF">B0T10DRAFT_524627</name>
</gene>
<name>A0A9P9AG57_9HYPO</name>
<dbReference type="OrthoDB" id="3539922at2759"/>
<organism evidence="2 3">
    <name type="scientific">Thelonectria olida</name>
    <dbReference type="NCBI Taxonomy" id="1576542"/>
    <lineage>
        <taxon>Eukaryota</taxon>
        <taxon>Fungi</taxon>
        <taxon>Dikarya</taxon>
        <taxon>Ascomycota</taxon>
        <taxon>Pezizomycotina</taxon>
        <taxon>Sordariomycetes</taxon>
        <taxon>Hypocreomycetidae</taxon>
        <taxon>Hypocreales</taxon>
        <taxon>Nectriaceae</taxon>
        <taxon>Thelonectria</taxon>
    </lineage>
</organism>
<evidence type="ECO:0000313" key="3">
    <source>
        <dbReference type="Proteomes" id="UP000777438"/>
    </source>
</evidence>
<protein>
    <submittedName>
        <fullName evidence="2">Uncharacterized protein</fullName>
    </submittedName>
</protein>
<feature type="compositionally biased region" description="Basic residues" evidence="1">
    <location>
        <begin position="1"/>
        <end position="19"/>
    </location>
</feature>
<sequence length="171" mass="18958">MEHLNHQQHRGRHHKRGLRYHNTPADDHELDHHTHGDSWGRNKAGKHQQSREWEHTGDRTSEESLITRASRTSYHSGDHALKKRSKGEHAMGNAISTAAEVAFQIRHDSGSWVGEKGMKIASAAMASAAIDLLLDTDPKRYPLAHIAASMLQGVVKDGITKSKGNIGIAYP</sequence>
<reference evidence="2 3" key="1">
    <citation type="journal article" date="2021" name="Nat. Commun.">
        <title>Genetic determinants of endophytism in the Arabidopsis root mycobiome.</title>
        <authorList>
            <person name="Mesny F."/>
            <person name="Miyauchi S."/>
            <person name="Thiergart T."/>
            <person name="Pickel B."/>
            <person name="Atanasova L."/>
            <person name="Karlsson M."/>
            <person name="Huettel B."/>
            <person name="Barry K.W."/>
            <person name="Haridas S."/>
            <person name="Chen C."/>
            <person name="Bauer D."/>
            <person name="Andreopoulos W."/>
            <person name="Pangilinan J."/>
            <person name="LaButti K."/>
            <person name="Riley R."/>
            <person name="Lipzen A."/>
            <person name="Clum A."/>
            <person name="Drula E."/>
            <person name="Henrissat B."/>
            <person name="Kohler A."/>
            <person name="Grigoriev I.V."/>
            <person name="Martin F.M."/>
            <person name="Hacquard S."/>
        </authorList>
    </citation>
    <scope>NUCLEOTIDE SEQUENCE [LARGE SCALE GENOMIC DNA]</scope>
    <source>
        <strain evidence="2 3">MPI-CAGE-CH-0241</strain>
    </source>
</reference>
<comment type="caution">
    <text evidence="2">The sequence shown here is derived from an EMBL/GenBank/DDBJ whole genome shotgun (WGS) entry which is preliminary data.</text>
</comment>
<evidence type="ECO:0000313" key="2">
    <source>
        <dbReference type="EMBL" id="KAH6866249.1"/>
    </source>
</evidence>